<feature type="region of interest" description="Disordered" evidence="1">
    <location>
        <begin position="204"/>
        <end position="226"/>
    </location>
</feature>
<proteinExistence type="predicted"/>
<gene>
    <name evidence="3" type="ordered locus">BATR1942_12835</name>
</gene>
<feature type="transmembrane region" description="Helical" evidence="2">
    <location>
        <begin position="176"/>
        <end position="197"/>
    </location>
</feature>
<keyword evidence="2" id="KW-0472">Membrane</keyword>
<protein>
    <submittedName>
        <fullName evidence="3">Membrane enzyme for rhamnogalaturonan degradation</fullName>
    </submittedName>
</protein>
<keyword evidence="2" id="KW-1133">Transmembrane helix</keyword>
<dbReference type="EMBL" id="CP002207">
    <property type="protein sequence ID" value="ADP33496.1"/>
    <property type="molecule type" value="Genomic_DNA"/>
</dbReference>
<sequence>MEYDGSMGRVLQICEWVMRFAYTNFLWLVFTALGLGIFGFMPATAALFAVMRKWIQGREHVAVWQTFHREYKAEFIRSNLIGAVLASVGLVIYIDLAFIYPDHFFLHVLRFAIYIFGFLFISMLLYIFPLIAHFNWKKRLYFKFSLLLSVAYLQYTLVMLALTIAALVLLAYLPGIIPFFSVSLLSFFHMRIAYIVLQNTERQDEKREKRKPAVPAFYPSDSAENG</sequence>
<feature type="transmembrane region" description="Helical" evidence="2">
    <location>
        <begin position="25"/>
        <end position="50"/>
    </location>
</feature>
<dbReference type="InterPro" id="IPR006938">
    <property type="entry name" value="DUF624"/>
</dbReference>
<feature type="transmembrane region" description="Helical" evidence="2">
    <location>
        <begin position="111"/>
        <end position="132"/>
    </location>
</feature>
<organism evidence="3 4">
    <name type="scientific">Bacillus atrophaeus (strain 1942)</name>
    <dbReference type="NCBI Taxonomy" id="720555"/>
    <lineage>
        <taxon>Bacteria</taxon>
        <taxon>Bacillati</taxon>
        <taxon>Bacillota</taxon>
        <taxon>Bacilli</taxon>
        <taxon>Bacillales</taxon>
        <taxon>Bacillaceae</taxon>
        <taxon>Bacillus</taxon>
    </lineage>
</organism>
<dbReference type="Proteomes" id="UP000006867">
    <property type="component" value="Chromosome"/>
</dbReference>
<keyword evidence="4" id="KW-1185">Reference proteome</keyword>
<keyword evidence="2" id="KW-0812">Transmembrane</keyword>
<evidence type="ECO:0000313" key="4">
    <source>
        <dbReference type="Proteomes" id="UP000006867"/>
    </source>
</evidence>
<feature type="transmembrane region" description="Helical" evidence="2">
    <location>
        <begin position="79"/>
        <end position="99"/>
    </location>
</feature>
<accession>A0ABM5M0H0</accession>
<name>A0ABM5M0H0_BACA1</name>
<evidence type="ECO:0000313" key="3">
    <source>
        <dbReference type="EMBL" id="ADP33496.1"/>
    </source>
</evidence>
<dbReference type="Pfam" id="PF04854">
    <property type="entry name" value="DUF624"/>
    <property type="match status" value="1"/>
</dbReference>
<evidence type="ECO:0000256" key="2">
    <source>
        <dbReference type="SAM" id="Phobius"/>
    </source>
</evidence>
<evidence type="ECO:0000256" key="1">
    <source>
        <dbReference type="SAM" id="MobiDB-lite"/>
    </source>
</evidence>
<dbReference type="RefSeq" id="WP_003325002.1">
    <property type="nucleotide sequence ID" value="NC_014639.1"/>
</dbReference>
<feature type="transmembrane region" description="Helical" evidence="2">
    <location>
        <begin position="144"/>
        <end position="170"/>
    </location>
</feature>
<reference evidence="3 4" key="1">
    <citation type="journal article" date="2011" name="Front. Microbiol.">
        <title>Genomic signatures of strain selection and enhancement in Bacillus atrophaeus var. globigii, a historical biowarfare simulant.</title>
        <authorList>
            <person name="Gibbons H.S."/>
            <person name="Broomall S.M."/>
            <person name="McNew L.A."/>
            <person name="Daligault H."/>
            <person name="Chapman C."/>
            <person name="Bruce D."/>
            <person name="Karavis M."/>
            <person name="Krepps M."/>
            <person name="McGregor P.A."/>
            <person name="Hong C."/>
            <person name="Park K.H."/>
            <person name="Akmal A."/>
            <person name="Feldman A."/>
            <person name="Lin J.S."/>
            <person name="Chang W.E."/>
            <person name="Higgs B.W."/>
            <person name="Demirev P."/>
            <person name="Lindquist J."/>
            <person name="Liem A."/>
            <person name="Fochler E."/>
            <person name="Read T.D."/>
            <person name="Tapia R."/>
            <person name="Johnson S."/>
            <person name="Bishop-Lilly K.A."/>
            <person name="Detter C."/>
            <person name="Han C."/>
            <person name="Sozhamannan S."/>
            <person name="Rosenzweig C.N."/>
            <person name="Skowronski E.W."/>
        </authorList>
    </citation>
    <scope>NUCLEOTIDE SEQUENCE [LARGE SCALE GENOMIC DNA]</scope>
    <source>
        <strain evidence="3 4">1942</strain>
    </source>
</reference>